<dbReference type="Pfam" id="PF00583">
    <property type="entry name" value="Acetyltransf_1"/>
    <property type="match status" value="1"/>
</dbReference>
<dbReference type="Gene3D" id="3.40.630.30">
    <property type="match status" value="1"/>
</dbReference>
<dbReference type="Proteomes" id="UP000265930">
    <property type="component" value="Unassembled WGS sequence"/>
</dbReference>
<feature type="domain" description="N-acetyltransferase" evidence="1">
    <location>
        <begin position="2"/>
        <end position="41"/>
    </location>
</feature>
<proteinExistence type="predicted"/>
<keyword evidence="2" id="KW-0808">Transferase</keyword>
<dbReference type="SUPFAM" id="SSF55729">
    <property type="entry name" value="Acyl-CoA N-acyltransferases (Nat)"/>
    <property type="match status" value="1"/>
</dbReference>
<evidence type="ECO:0000313" key="2">
    <source>
        <dbReference type="EMBL" id="RII35773.1"/>
    </source>
</evidence>
<dbReference type="InterPro" id="IPR016181">
    <property type="entry name" value="Acyl_CoA_acyltransferase"/>
</dbReference>
<name>A0A399IRT6_9CLOT</name>
<comment type="caution">
    <text evidence="2">The sequence shown here is derived from an EMBL/GenBank/DDBJ whole genome shotgun (WGS) entry which is preliminary data.</text>
</comment>
<reference evidence="2 3" key="1">
    <citation type="submission" date="2018-08" db="EMBL/GenBank/DDBJ databases">
        <title>Genome of Clostridium chromiireducens C1, DSM12136.</title>
        <authorList>
            <person name="Xing M."/>
            <person name="Wei Y."/>
            <person name="Ang E.L."/>
            <person name="Zhao H."/>
            <person name="Zhang Y."/>
        </authorList>
    </citation>
    <scope>NUCLEOTIDE SEQUENCE [LARGE SCALE GENOMIC DNA]</scope>
    <source>
        <strain evidence="2 3">C1</strain>
    </source>
</reference>
<protein>
    <submittedName>
        <fullName evidence="2">GNAT family N-acetyltransferase</fullName>
    </submittedName>
</protein>
<dbReference type="AlphaFoldDB" id="A0A399IRT6"/>
<evidence type="ECO:0000259" key="1">
    <source>
        <dbReference type="Pfam" id="PF00583"/>
    </source>
</evidence>
<gene>
    <name evidence="2" type="ORF">D2A34_09780</name>
</gene>
<organism evidence="2 3">
    <name type="scientific">Clostridium chromiireducens</name>
    <dbReference type="NCBI Taxonomy" id="225345"/>
    <lineage>
        <taxon>Bacteria</taxon>
        <taxon>Bacillati</taxon>
        <taxon>Bacillota</taxon>
        <taxon>Clostridia</taxon>
        <taxon>Eubacteriales</taxon>
        <taxon>Clostridiaceae</taxon>
        <taxon>Clostridium</taxon>
    </lineage>
</organism>
<dbReference type="EMBL" id="QXDJ01000002">
    <property type="protein sequence ID" value="RII35773.1"/>
    <property type="molecule type" value="Genomic_DNA"/>
</dbReference>
<evidence type="ECO:0000313" key="3">
    <source>
        <dbReference type="Proteomes" id="UP000265930"/>
    </source>
</evidence>
<sequence>MAKLLCKECENWAKEQGCKELASDCELDNENSLEFHLGIGFTEANRIICFTKKLI</sequence>
<accession>A0A399IRT6</accession>
<dbReference type="InterPro" id="IPR000182">
    <property type="entry name" value="GNAT_dom"/>
</dbReference>
<dbReference type="GO" id="GO:0016747">
    <property type="term" value="F:acyltransferase activity, transferring groups other than amino-acyl groups"/>
    <property type="evidence" value="ECO:0007669"/>
    <property type="project" value="InterPro"/>
</dbReference>